<dbReference type="PRINTS" id="PR01415">
    <property type="entry name" value="ANKYRIN"/>
</dbReference>
<dbReference type="Pfam" id="PF12796">
    <property type="entry name" value="Ank_2"/>
    <property type="match status" value="3"/>
</dbReference>
<gene>
    <name evidence="6" type="ORF">RRG08_004076</name>
</gene>
<evidence type="ECO:0000313" key="7">
    <source>
        <dbReference type="Proteomes" id="UP001283361"/>
    </source>
</evidence>
<evidence type="ECO:0000256" key="1">
    <source>
        <dbReference type="ARBA" id="ARBA00022737"/>
    </source>
</evidence>
<dbReference type="InterPro" id="IPR036770">
    <property type="entry name" value="Ankyrin_rpt-contain_sf"/>
</dbReference>
<feature type="compositionally biased region" description="Polar residues" evidence="4">
    <location>
        <begin position="42"/>
        <end position="56"/>
    </location>
</feature>
<evidence type="ECO:0000313" key="6">
    <source>
        <dbReference type="EMBL" id="KAK3754956.1"/>
    </source>
</evidence>
<feature type="region of interest" description="Disordered" evidence="4">
    <location>
        <begin position="42"/>
        <end position="79"/>
    </location>
</feature>
<dbReference type="SUPFAM" id="SSF48403">
    <property type="entry name" value="Ankyrin repeat"/>
    <property type="match status" value="1"/>
</dbReference>
<dbReference type="Proteomes" id="UP001283361">
    <property type="component" value="Unassembled WGS sequence"/>
</dbReference>
<dbReference type="InterPro" id="IPR002110">
    <property type="entry name" value="Ankyrin_rpt"/>
</dbReference>
<dbReference type="PROSITE" id="PS50297">
    <property type="entry name" value="ANK_REP_REGION"/>
    <property type="match status" value="6"/>
</dbReference>
<keyword evidence="1" id="KW-0677">Repeat</keyword>
<feature type="region of interest" description="Disordered" evidence="4">
    <location>
        <begin position="1"/>
        <end position="26"/>
    </location>
</feature>
<feature type="repeat" description="ANK" evidence="3">
    <location>
        <begin position="248"/>
        <end position="280"/>
    </location>
</feature>
<dbReference type="Pfam" id="PF00023">
    <property type="entry name" value="Ank"/>
    <property type="match status" value="1"/>
</dbReference>
<protein>
    <recommendedName>
        <fullName evidence="5">SOCS box domain-containing protein</fullName>
    </recommendedName>
</protein>
<feature type="repeat" description="ANK" evidence="3">
    <location>
        <begin position="315"/>
        <end position="347"/>
    </location>
</feature>
<evidence type="ECO:0000256" key="4">
    <source>
        <dbReference type="SAM" id="MobiDB-lite"/>
    </source>
</evidence>
<dbReference type="AlphaFoldDB" id="A0AAE0YR72"/>
<name>A0AAE0YR72_9GAST</name>
<feature type="repeat" description="ANK" evidence="3">
    <location>
        <begin position="415"/>
        <end position="447"/>
    </location>
</feature>
<evidence type="ECO:0000256" key="3">
    <source>
        <dbReference type="PROSITE-ProRule" id="PRU00023"/>
    </source>
</evidence>
<feature type="compositionally biased region" description="Polar residues" evidence="4">
    <location>
        <begin position="64"/>
        <end position="75"/>
    </location>
</feature>
<feature type="repeat" description="ANK" evidence="3">
    <location>
        <begin position="174"/>
        <end position="196"/>
    </location>
</feature>
<dbReference type="EMBL" id="JAWDGP010005620">
    <property type="protein sequence ID" value="KAK3754956.1"/>
    <property type="molecule type" value="Genomic_DNA"/>
</dbReference>
<evidence type="ECO:0000259" key="5">
    <source>
        <dbReference type="PROSITE" id="PS50225"/>
    </source>
</evidence>
<dbReference type="PROSITE" id="PS50088">
    <property type="entry name" value="ANK_REPEAT"/>
    <property type="match status" value="6"/>
</dbReference>
<dbReference type="PANTHER" id="PTHR24198">
    <property type="entry name" value="ANKYRIN REPEAT AND PROTEIN KINASE DOMAIN-CONTAINING PROTEIN"/>
    <property type="match status" value="1"/>
</dbReference>
<keyword evidence="2 3" id="KW-0040">ANK repeat</keyword>
<dbReference type="Gene3D" id="1.25.40.20">
    <property type="entry name" value="Ankyrin repeat-containing domain"/>
    <property type="match status" value="3"/>
</dbReference>
<evidence type="ECO:0000256" key="2">
    <source>
        <dbReference type="ARBA" id="ARBA00023043"/>
    </source>
</evidence>
<comment type="caution">
    <text evidence="6">The sequence shown here is derived from an EMBL/GenBank/DDBJ whole genome shotgun (WGS) entry which is preliminary data.</text>
</comment>
<sequence length="559" mass="61673">MSRIPTLGSSLPQLSENGLPDTEKHEIQDQACLPFLKVNDTLESPESKSQPQSVNQVHREMERSNCQNFDPQSSDRAPKFESINKGIDKENISLEVDSLHLFYRAVDEGSLDILQELFYSSNYDINLCFSGSQTYVKRKHWGWSALHLAASHSNTFVVKYLVAQGADVLSTTPDGETALHVAVKHGAADVVSFLLDCNVFLRDVQNNKGVTPLIKAIFSFQYPFKGNYRRCVDLLLGAGCNPNISSPSKITALHMAVEKGDSLLVKNLLAHGANVNAICSQGSSSLSRAVVRKVVNTQIVTHLLDAGADSSLQVNGQYLLHIAVKMCDDRIIESFLHNGADPNCKDNVGNTPLSIAVEENNIKVVPILVAGGGDVNYVRHPQCVSLLSQAVMNNSLRMVKLLLHLGASPFTETIMWSTPLHLAVDQQNMDIVRALLRANCPLNTTSNAKCSLRPLTPMQMAMELGNMPMVRLLAEVGCRVQASWLRPDRLPIILHNRPESVLQLHDIISHLPPLLHLCRLRIRECSGDGFNKLLTHLRTESVVPEKIIAYLALTDILDI</sequence>
<keyword evidence="7" id="KW-1185">Reference proteome</keyword>
<dbReference type="PROSITE" id="PS50225">
    <property type="entry name" value="SOCS"/>
    <property type="match status" value="1"/>
</dbReference>
<organism evidence="6 7">
    <name type="scientific">Elysia crispata</name>
    <name type="common">lettuce slug</name>
    <dbReference type="NCBI Taxonomy" id="231223"/>
    <lineage>
        <taxon>Eukaryota</taxon>
        <taxon>Metazoa</taxon>
        <taxon>Spiralia</taxon>
        <taxon>Lophotrochozoa</taxon>
        <taxon>Mollusca</taxon>
        <taxon>Gastropoda</taxon>
        <taxon>Heterobranchia</taxon>
        <taxon>Euthyneura</taxon>
        <taxon>Panpulmonata</taxon>
        <taxon>Sacoglossa</taxon>
        <taxon>Placobranchoidea</taxon>
        <taxon>Plakobranchidae</taxon>
        <taxon>Elysia</taxon>
    </lineage>
</organism>
<feature type="domain" description="SOCS box" evidence="5">
    <location>
        <begin position="509"/>
        <end position="551"/>
    </location>
</feature>
<accession>A0AAE0YR72</accession>
<dbReference type="InterPro" id="IPR001496">
    <property type="entry name" value="SOCS_box"/>
</dbReference>
<reference evidence="6" key="1">
    <citation type="journal article" date="2023" name="G3 (Bethesda)">
        <title>A reference genome for the long-term kleptoplast-retaining sea slug Elysia crispata morphotype clarki.</title>
        <authorList>
            <person name="Eastman K.E."/>
            <person name="Pendleton A.L."/>
            <person name="Shaikh M.A."/>
            <person name="Suttiyut T."/>
            <person name="Ogas R."/>
            <person name="Tomko P."/>
            <person name="Gavelis G."/>
            <person name="Widhalm J.R."/>
            <person name="Wisecaver J.H."/>
        </authorList>
    </citation>
    <scope>NUCLEOTIDE SEQUENCE</scope>
    <source>
        <strain evidence="6">ECLA1</strain>
    </source>
</reference>
<feature type="repeat" description="ANK" evidence="3">
    <location>
        <begin position="348"/>
        <end position="380"/>
    </location>
</feature>
<proteinExistence type="predicted"/>
<feature type="compositionally biased region" description="Polar residues" evidence="4">
    <location>
        <begin position="7"/>
        <end position="16"/>
    </location>
</feature>
<dbReference type="PANTHER" id="PTHR24198:SF165">
    <property type="entry name" value="ANKYRIN REPEAT-CONTAINING PROTEIN-RELATED"/>
    <property type="match status" value="1"/>
</dbReference>
<dbReference type="SMART" id="SM00248">
    <property type="entry name" value="ANK"/>
    <property type="match status" value="11"/>
</dbReference>
<feature type="repeat" description="ANK" evidence="3">
    <location>
        <begin position="141"/>
        <end position="173"/>
    </location>
</feature>